<dbReference type="NCBIfam" id="NF038039">
    <property type="entry name" value="WGxxGxxG-CTERM"/>
    <property type="match status" value="1"/>
</dbReference>
<protein>
    <submittedName>
        <fullName evidence="4">WGxxGxxG-CTERM domain-containing protein</fullName>
    </submittedName>
</protein>
<keyword evidence="2" id="KW-1133">Transmembrane helix</keyword>
<evidence type="ECO:0000256" key="1">
    <source>
        <dbReference type="SAM" id="MobiDB-lite"/>
    </source>
</evidence>
<feature type="signal peptide" evidence="3">
    <location>
        <begin position="1"/>
        <end position="24"/>
    </location>
</feature>
<keyword evidence="2" id="KW-0472">Membrane</keyword>
<dbReference type="Proteomes" id="UP001178662">
    <property type="component" value="Chromosome"/>
</dbReference>
<keyword evidence="5" id="KW-1185">Reference proteome</keyword>
<dbReference type="NCBIfam" id="NF041742">
    <property type="entry name" value="WGxxGxxG_fam"/>
    <property type="match status" value="1"/>
</dbReference>
<reference evidence="4" key="1">
    <citation type="submission" date="2023-03" db="EMBL/GenBank/DDBJ databases">
        <title>Andean soil-derived lignocellulolytic bacterial consortium as a source of novel taxa and putative plastic-active enzymes.</title>
        <authorList>
            <person name="Diaz-Garcia L."/>
            <person name="Chuvochina M."/>
            <person name="Feuerriegel G."/>
            <person name="Bunk B."/>
            <person name="Sproer C."/>
            <person name="Streit W.R."/>
            <person name="Rodriguez L.M."/>
            <person name="Overmann J."/>
            <person name="Jimenez D.J."/>
        </authorList>
    </citation>
    <scope>NUCLEOTIDE SEQUENCE</scope>
    <source>
        <strain evidence="4">MAG 2441</strain>
    </source>
</reference>
<organism evidence="4 5">
    <name type="scientific">Candidatus Cohnella colombiensis</name>
    <dbReference type="NCBI Taxonomy" id="3121368"/>
    <lineage>
        <taxon>Bacteria</taxon>
        <taxon>Bacillati</taxon>
        <taxon>Bacillota</taxon>
        <taxon>Bacilli</taxon>
        <taxon>Bacillales</taxon>
        <taxon>Paenibacillaceae</taxon>
        <taxon>Cohnella</taxon>
    </lineage>
</organism>
<keyword evidence="3" id="KW-0732">Signal</keyword>
<evidence type="ECO:0000256" key="2">
    <source>
        <dbReference type="SAM" id="Phobius"/>
    </source>
</evidence>
<proteinExistence type="predicted"/>
<accession>A0AA95F240</accession>
<feature type="region of interest" description="Disordered" evidence="1">
    <location>
        <begin position="34"/>
        <end position="55"/>
    </location>
</feature>
<feature type="chain" id="PRO_5041696944" evidence="3">
    <location>
        <begin position="25"/>
        <end position="156"/>
    </location>
</feature>
<evidence type="ECO:0000313" key="5">
    <source>
        <dbReference type="Proteomes" id="UP001178662"/>
    </source>
</evidence>
<dbReference type="EMBL" id="CP119317">
    <property type="protein sequence ID" value="WEK55473.1"/>
    <property type="molecule type" value="Genomic_DNA"/>
</dbReference>
<dbReference type="AlphaFoldDB" id="A0AA95F240"/>
<name>A0AA95F240_9BACL</name>
<gene>
    <name evidence="4" type="ORF">P0Y55_05300</name>
</gene>
<sequence>MRKLVMSSLLLGSLTMAASVPAFAESSSGTNYNVNETPRSGNVSTYNGPVGSNHSYTPYNTNTNRDGVYSTRNNANMNRDGVYPTRINDNTLRQNLYGQEPLRTYNVNNVRTNANRNMYRATATTTTTRGFSWGWLGLIGLFGLAGMRSRSRDDVR</sequence>
<feature type="transmembrane region" description="Helical" evidence="2">
    <location>
        <begin position="130"/>
        <end position="147"/>
    </location>
</feature>
<evidence type="ECO:0000313" key="4">
    <source>
        <dbReference type="EMBL" id="WEK55473.1"/>
    </source>
</evidence>
<keyword evidence="2" id="KW-0812">Transmembrane</keyword>
<evidence type="ECO:0000256" key="3">
    <source>
        <dbReference type="SAM" id="SignalP"/>
    </source>
</evidence>